<dbReference type="RefSeq" id="WP_248352344.1">
    <property type="nucleotide sequence ID" value="NZ_AP025591.1"/>
</dbReference>
<evidence type="ECO:0000256" key="1">
    <source>
        <dbReference type="SAM" id="SignalP"/>
    </source>
</evidence>
<dbReference type="InterPro" id="IPR050515">
    <property type="entry name" value="Beta-lactam/transpept"/>
</dbReference>
<dbReference type="Gene3D" id="3.40.710.10">
    <property type="entry name" value="DD-peptidase/beta-lactamase superfamily"/>
    <property type="match status" value="1"/>
</dbReference>
<evidence type="ECO:0000313" key="4">
    <source>
        <dbReference type="Proteomes" id="UP001162891"/>
    </source>
</evidence>
<proteinExistence type="predicted"/>
<name>A0ABM7WWX2_9BACT</name>
<dbReference type="Pfam" id="PF00905">
    <property type="entry name" value="Transpeptidase"/>
    <property type="match status" value="1"/>
</dbReference>
<feature type="chain" id="PRO_5045788124" evidence="1">
    <location>
        <begin position="27"/>
        <end position="419"/>
    </location>
</feature>
<sequence length="419" mass="43524">MKLPPISALLVPATALLLAGIAVPRADDVPSASTAPAHVAVDAAAGAPAPPPAPAPVLGEFRLDPALGRYVAPLGTGRAVLTLDPRLQARLERTLQSFAVPWGVTVLIEPATGRILAMAEHSQAEPGRRGLALTAFAPAASIFKIVTAAALLEQGIRPDEEVCYHGGMRRLQPALLSDDPRRDRSCATLERAFGHSTNVVFAKLADRGLDAALLRAEAKRFLFNDAIPFPRAVDVSKADIADSGFELANTAAGFGPVRLSPLHGALLAAIVANGGVFVPPVIVDETEGVDAPVPAAPWRVVDEAVAGTLGEMMRSTCSEGTARRAFHGARGPLRGVAVAGKTGSLADRAPFRDYSWFVGYAPADHPEIAVATVIANGTVWRTRASAVAKDALEAFFAVRVAEGPARPAPGLRTAKAPAP</sequence>
<accession>A0ABM7WWX2</accession>
<evidence type="ECO:0000259" key="2">
    <source>
        <dbReference type="Pfam" id="PF00905"/>
    </source>
</evidence>
<protein>
    <submittedName>
        <fullName evidence="3">Penicillin-binding protein</fullName>
    </submittedName>
</protein>
<dbReference type="InterPro" id="IPR001460">
    <property type="entry name" value="PCN-bd_Tpept"/>
</dbReference>
<dbReference type="EMBL" id="AP025591">
    <property type="protein sequence ID" value="BDG03969.1"/>
    <property type="molecule type" value="Genomic_DNA"/>
</dbReference>
<dbReference type="Proteomes" id="UP001162891">
    <property type="component" value="Chromosome"/>
</dbReference>
<feature type="signal peptide" evidence="1">
    <location>
        <begin position="1"/>
        <end position="26"/>
    </location>
</feature>
<keyword evidence="1" id="KW-0732">Signal</keyword>
<feature type="domain" description="Penicillin-binding protein transpeptidase" evidence="2">
    <location>
        <begin position="103"/>
        <end position="391"/>
    </location>
</feature>
<organism evidence="3 4">
    <name type="scientific">Anaeromyxobacter oryzae</name>
    <dbReference type="NCBI Taxonomy" id="2918170"/>
    <lineage>
        <taxon>Bacteria</taxon>
        <taxon>Pseudomonadati</taxon>
        <taxon>Myxococcota</taxon>
        <taxon>Myxococcia</taxon>
        <taxon>Myxococcales</taxon>
        <taxon>Cystobacterineae</taxon>
        <taxon>Anaeromyxobacteraceae</taxon>
        <taxon>Anaeromyxobacter</taxon>
    </lineage>
</organism>
<dbReference type="SUPFAM" id="SSF56601">
    <property type="entry name" value="beta-lactamase/transpeptidase-like"/>
    <property type="match status" value="1"/>
</dbReference>
<keyword evidence="4" id="KW-1185">Reference proteome</keyword>
<reference evidence="4" key="1">
    <citation type="journal article" date="2022" name="Int. J. Syst. Evol. Microbiol.">
        <title>Anaeromyxobacter oryzae sp. nov., Anaeromyxobacter diazotrophicus sp. nov. and Anaeromyxobacter paludicola sp. nov., isolated from paddy soils.</title>
        <authorList>
            <person name="Itoh H."/>
            <person name="Xu Z."/>
            <person name="Mise K."/>
            <person name="Masuda Y."/>
            <person name="Ushijima N."/>
            <person name="Hayakawa C."/>
            <person name="Shiratori Y."/>
            <person name="Senoo K."/>
        </authorList>
    </citation>
    <scope>NUCLEOTIDE SEQUENCE [LARGE SCALE GENOMIC DNA]</scope>
    <source>
        <strain evidence="4">Red232</strain>
    </source>
</reference>
<dbReference type="InterPro" id="IPR012338">
    <property type="entry name" value="Beta-lactam/transpept-like"/>
</dbReference>
<gene>
    <name evidence="3" type="ORF">AMOR_29650</name>
</gene>
<dbReference type="PANTHER" id="PTHR30627:SF2">
    <property type="entry name" value="PEPTIDOGLYCAN D,D-TRANSPEPTIDASE MRDA"/>
    <property type="match status" value="1"/>
</dbReference>
<dbReference type="PANTHER" id="PTHR30627">
    <property type="entry name" value="PEPTIDOGLYCAN D,D-TRANSPEPTIDASE"/>
    <property type="match status" value="1"/>
</dbReference>
<evidence type="ECO:0000313" key="3">
    <source>
        <dbReference type="EMBL" id="BDG03969.1"/>
    </source>
</evidence>